<evidence type="ECO:0000313" key="14">
    <source>
        <dbReference type="Proteomes" id="UP000295657"/>
    </source>
</evidence>
<feature type="transmembrane region" description="Helical" evidence="12">
    <location>
        <begin position="34"/>
        <end position="60"/>
    </location>
</feature>
<proteinExistence type="inferred from homology"/>
<evidence type="ECO:0000256" key="10">
    <source>
        <dbReference type="ARBA" id="ARBA00035120"/>
    </source>
</evidence>
<dbReference type="GO" id="GO:0062054">
    <property type="term" value="F:fluoride channel activity"/>
    <property type="evidence" value="ECO:0007669"/>
    <property type="project" value="UniProtKB-UniRule"/>
</dbReference>
<keyword evidence="7 12" id="KW-0406">Ion transport</keyword>
<evidence type="ECO:0000256" key="2">
    <source>
        <dbReference type="ARBA" id="ARBA00022475"/>
    </source>
</evidence>
<dbReference type="PANTHER" id="PTHR28259">
    <property type="entry name" value="FLUORIDE EXPORT PROTEIN 1-RELATED"/>
    <property type="match status" value="1"/>
</dbReference>
<name>A0A4R6VAY7_9PAST</name>
<gene>
    <name evidence="12" type="primary">fluC</name>
    <name evidence="12" type="synonym">crcB</name>
    <name evidence="13" type="ORF">EDC45_1837</name>
</gene>
<organism evidence="13 14">
    <name type="scientific">Mesocricetibacter intestinalis</name>
    <dbReference type="NCBI Taxonomy" id="1521930"/>
    <lineage>
        <taxon>Bacteria</taxon>
        <taxon>Pseudomonadati</taxon>
        <taxon>Pseudomonadota</taxon>
        <taxon>Gammaproteobacteria</taxon>
        <taxon>Pasteurellales</taxon>
        <taxon>Pasteurellaceae</taxon>
        <taxon>Mesocricetibacter</taxon>
    </lineage>
</organism>
<evidence type="ECO:0000256" key="6">
    <source>
        <dbReference type="ARBA" id="ARBA00023053"/>
    </source>
</evidence>
<keyword evidence="5 12" id="KW-1133">Transmembrane helix</keyword>
<evidence type="ECO:0000256" key="12">
    <source>
        <dbReference type="HAMAP-Rule" id="MF_00454"/>
    </source>
</evidence>
<dbReference type="PANTHER" id="PTHR28259:SF1">
    <property type="entry name" value="FLUORIDE EXPORT PROTEIN 1-RELATED"/>
    <property type="match status" value="1"/>
</dbReference>
<feature type="binding site" evidence="12">
    <location>
        <position position="80"/>
    </location>
    <ligand>
        <name>Na(+)</name>
        <dbReference type="ChEBI" id="CHEBI:29101"/>
        <note>structural</note>
    </ligand>
</feature>
<keyword evidence="8 12" id="KW-0472">Membrane</keyword>
<dbReference type="Pfam" id="PF02537">
    <property type="entry name" value="CRCB"/>
    <property type="match status" value="1"/>
</dbReference>
<dbReference type="Proteomes" id="UP000295657">
    <property type="component" value="Unassembled WGS sequence"/>
</dbReference>
<dbReference type="NCBIfam" id="TIGR00494">
    <property type="entry name" value="crcB"/>
    <property type="match status" value="1"/>
</dbReference>
<keyword evidence="2 12" id="KW-1003">Cell membrane</keyword>
<dbReference type="GO" id="GO:0005886">
    <property type="term" value="C:plasma membrane"/>
    <property type="evidence" value="ECO:0007669"/>
    <property type="project" value="UniProtKB-SubCell"/>
</dbReference>
<evidence type="ECO:0000313" key="13">
    <source>
        <dbReference type="EMBL" id="TDQ56627.1"/>
    </source>
</evidence>
<dbReference type="GO" id="GO:0140114">
    <property type="term" value="P:cellular detoxification of fluoride"/>
    <property type="evidence" value="ECO:0007669"/>
    <property type="project" value="UniProtKB-UniRule"/>
</dbReference>
<evidence type="ECO:0000256" key="3">
    <source>
        <dbReference type="ARBA" id="ARBA00022519"/>
    </source>
</evidence>
<dbReference type="InterPro" id="IPR003691">
    <property type="entry name" value="FluC"/>
</dbReference>
<evidence type="ECO:0000256" key="9">
    <source>
        <dbReference type="ARBA" id="ARBA00023303"/>
    </source>
</evidence>
<dbReference type="HAMAP" id="MF_00454">
    <property type="entry name" value="FluC"/>
    <property type="match status" value="1"/>
</dbReference>
<feature type="transmembrane region" description="Helical" evidence="12">
    <location>
        <begin position="105"/>
        <end position="126"/>
    </location>
</feature>
<dbReference type="NCBIfam" id="NF010792">
    <property type="entry name" value="PRK14196.1"/>
    <property type="match status" value="1"/>
</dbReference>
<reference evidence="13 14" key="1">
    <citation type="submission" date="2019-03" db="EMBL/GenBank/DDBJ databases">
        <title>Genomic Encyclopedia of Type Strains, Phase IV (KMG-IV): sequencing the most valuable type-strain genomes for metagenomic binning, comparative biology and taxonomic classification.</title>
        <authorList>
            <person name="Goeker M."/>
        </authorList>
    </citation>
    <scope>NUCLEOTIDE SEQUENCE [LARGE SCALE GENOMIC DNA]</scope>
    <source>
        <strain evidence="13 14">DSM 28403</strain>
    </source>
</reference>
<feature type="binding site" evidence="12">
    <location>
        <position position="83"/>
    </location>
    <ligand>
        <name>Na(+)</name>
        <dbReference type="ChEBI" id="CHEBI:29101"/>
        <note>structural</note>
    </ligand>
</feature>
<feature type="transmembrane region" description="Helical" evidence="12">
    <location>
        <begin position="6"/>
        <end position="27"/>
    </location>
</feature>
<dbReference type="GO" id="GO:0046872">
    <property type="term" value="F:metal ion binding"/>
    <property type="evidence" value="ECO:0007669"/>
    <property type="project" value="UniProtKB-KW"/>
</dbReference>
<sequence length="130" mass="14678">MGNTGLFHSALLISSGAVLGALLRWGLGLWLNPLFSWFSFGTLAANYLGCFIIGMLMALIWQFPQLDPQWRLFLITGFLGSLTTFSALSAEVTEFFFRQRWTEGFGVLFLHLCGGLLFTWFGALWVRWLS</sequence>
<feature type="transmembrane region" description="Helical" evidence="12">
    <location>
        <begin position="72"/>
        <end position="93"/>
    </location>
</feature>
<comment type="activity regulation">
    <text evidence="12">Na(+) is not transported, but it plays an essential structural role and its presence is essential for fluoride channel function.</text>
</comment>
<dbReference type="EMBL" id="SNYQ01000009">
    <property type="protein sequence ID" value="TDQ56627.1"/>
    <property type="molecule type" value="Genomic_DNA"/>
</dbReference>
<keyword evidence="3" id="KW-0997">Cell inner membrane</keyword>
<evidence type="ECO:0000256" key="5">
    <source>
        <dbReference type="ARBA" id="ARBA00022989"/>
    </source>
</evidence>
<comment type="similarity">
    <text evidence="10 12">Belongs to the fluoride channel Fluc/FEX (TC 1.A.43) family.</text>
</comment>
<keyword evidence="6 12" id="KW-0915">Sodium</keyword>
<comment type="caution">
    <text evidence="13">The sequence shown here is derived from an EMBL/GenBank/DDBJ whole genome shotgun (WGS) entry which is preliminary data.</text>
</comment>
<dbReference type="RefSeq" id="WP_133545649.1">
    <property type="nucleotide sequence ID" value="NZ_SNYQ01000009.1"/>
</dbReference>
<comment type="function">
    <text evidence="12">Fluoride-specific ion channel. Important for reducing fluoride concentration in the cell, thus reducing its toxicity.</text>
</comment>
<keyword evidence="4 12" id="KW-0812">Transmembrane</keyword>
<keyword evidence="12" id="KW-0813">Transport</keyword>
<keyword evidence="9 12" id="KW-0407">Ion channel</keyword>
<evidence type="ECO:0000256" key="8">
    <source>
        <dbReference type="ARBA" id="ARBA00023136"/>
    </source>
</evidence>
<evidence type="ECO:0000256" key="1">
    <source>
        <dbReference type="ARBA" id="ARBA00004651"/>
    </source>
</evidence>
<evidence type="ECO:0000256" key="11">
    <source>
        <dbReference type="ARBA" id="ARBA00035585"/>
    </source>
</evidence>
<dbReference type="AlphaFoldDB" id="A0A4R6VAY7"/>
<evidence type="ECO:0000256" key="7">
    <source>
        <dbReference type="ARBA" id="ARBA00023065"/>
    </source>
</evidence>
<keyword evidence="14" id="KW-1185">Reference proteome</keyword>
<protein>
    <recommendedName>
        <fullName evidence="12">Fluoride-specific ion channel FluC</fullName>
    </recommendedName>
</protein>
<comment type="catalytic activity">
    <reaction evidence="11">
        <text>fluoride(in) = fluoride(out)</text>
        <dbReference type="Rhea" id="RHEA:76159"/>
        <dbReference type="ChEBI" id="CHEBI:17051"/>
    </reaction>
    <physiologicalReaction direction="left-to-right" evidence="11">
        <dbReference type="Rhea" id="RHEA:76160"/>
    </physiologicalReaction>
</comment>
<accession>A0A4R6VAY7</accession>
<comment type="subcellular location">
    <subcellularLocation>
        <location evidence="1 12">Cell membrane</location>
        <topology evidence="1 12">Multi-pass membrane protein</topology>
    </subcellularLocation>
</comment>
<dbReference type="OrthoDB" id="9806299at2"/>
<evidence type="ECO:0000256" key="4">
    <source>
        <dbReference type="ARBA" id="ARBA00022692"/>
    </source>
</evidence>
<keyword evidence="12" id="KW-0479">Metal-binding</keyword>